<organism evidence="1 2">
    <name type="scientific">Paracoccus denitrificans</name>
    <dbReference type="NCBI Taxonomy" id="266"/>
    <lineage>
        <taxon>Bacteria</taxon>
        <taxon>Pseudomonadati</taxon>
        <taxon>Pseudomonadota</taxon>
        <taxon>Alphaproteobacteria</taxon>
        <taxon>Rhodobacterales</taxon>
        <taxon>Paracoccaceae</taxon>
        <taxon>Paracoccus</taxon>
    </lineage>
</organism>
<reference evidence="1 2" key="1">
    <citation type="journal article" date="2017" name="Nat. Commun.">
        <title>In situ click chemistry generation of cyclooxygenase-2 inhibitors.</title>
        <authorList>
            <person name="Bhardwaj A."/>
            <person name="Kaur J."/>
            <person name="Wuest M."/>
            <person name="Wuest F."/>
        </authorList>
    </citation>
    <scope>NUCLEOTIDE SEQUENCE [LARGE SCALE GENOMIC DNA]</scope>
    <source>
        <strain evidence="1">S2_012_000_R3_94</strain>
    </source>
</reference>
<comment type="caution">
    <text evidence="1">The sequence shown here is derived from an EMBL/GenBank/DDBJ whole genome shotgun (WGS) entry which is preliminary data.</text>
</comment>
<evidence type="ECO:0000313" key="1">
    <source>
        <dbReference type="EMBL" id="TKW65213.1"/>
    </source>
</evidence>
<dbReference type="AlphaFoldDB" id="A0A533I2D2"/>
<dbReference type="EMBL" id="VAFL01000015">
    <property type="protein sequence ID" value="TKW65213.1"/>
    <property type="molecule type" value="Genomic_DNA"/>
</dbReference>
<dbReference type="Proteomes" id="UP000315344">
    <property type="component" value="Unassembled WGS sequence"/>
</dbReference>
<gene>
    <name evidence="1" type="ORF">DI616_15915</name>
</gene>
<name>A0A533I2D2_PARDE</name>
<proteinExistence type="predicted"/>
<evidence type="ECO:0000313" key="2">
    <source>
        <dbReference type="Proteomes" id="UP000315344"/>
    </source>
</evidence>
<accession>A0A533I2D2</accession>
<sequence length="82" mass="9669">MKFRRRSDGAVAEAYMYTQGKPLPHWLHDRADVRLPDIEKPMQVRIITGQWWVVGPNEWIVNHKDGLYLIEDADIEQSHDEV</sequence>
<protein>
    <submittedName>
        <fullName evidence="1">Uncharacterized protein</fullName>
    </submittedName>
</protein>